<dbReference type="InterPro" id="IPR036812">
    <property type="entry name" value="NAD(P)_OxRdtase_dom_sf"/>
</dbReference>
<dbReference type="Pfam" id="PF00248">
    <property type="entry name" value="Aldo_ket_red"/>
    <property type="match status" value="1"/>
</dbReference>
<dbReference type="InterPro" id="IPR023210">
    <property type="entry name" value="NADP_OxRdtase_dom"/>
</dbReference>
<dbReference type="GO" id="GO:0016491">
    <property type="term" value="F:oxidoreductase activity"/>
    <property type="evidence" value="ECO:0007669"/>
    <property type="project" value="UniProtKB-KW"/>
</dbReference>
<dbReference type="STRING" id="573321.SAMN04488505_1021004"/>
<proteinExistence type="predicted"/>
<keyword evidence="1" id="KW-0560">Oxidoreductase</keyword>
<dbReference type="AlphaFoldDB" id="A0A1H7SQ05"/>
<dbReference type="SUPFAM" id="SSF51430">
    <property type="entry name" value="NAD(P)-linked oxidoreductase"/>
    <property type="match status" value="1"/>
</dbReference>
<dbReference type="FunFam" id="3.20.20.100:FF:000004">
    <property type="entry name" value="Oxidoreductase, aldo/keto reductase"/>
    <property type="match status" value="1"/>
</dbReference>
<dbReference type="GO" id="GO:0005829">
    <property type="term" value="C:cytosol"/>
    <property type="evidence" value="ECO:0007669"/>
    <property type="project" value="TreeGrafter"/>
</dbReference>
<organism evidence="3 4">
    <name type="scientific">Chitinophaga rupis</name>
    <dbReference type="NCBI Taxonomy" id="573321"/>
    <lineage>
        <taxon>Bacteria</taxon>
        <taxon>Pseudomonadati</taxon>
        <taxon>Bacteroidota</taxon>
        <taxon>Chitinophagia</taxon>
        <taxon>Chitinophagales</taxon>
        <taxon>Chitinophagaceae</taxon>
        <taxon>Chitinophaga</taxon>
    </lineage>
</organism>
<dbReference type="Gene3D" id="3.20.20.100">
    <property type="entry name" value="NADP-dependent oxidoreductase domain"/>
    <property type="match status" value="1"/>
</dbReference>
<evidence type="ECO:0000313" key="3">
    <source>
        <dbReference type="EMBL" id="SEL74691.1"/>
    </source>
</evidence>
<evidence type="ECO:0000313" key="4">
    <source>
        <dbReference type="Proteomes" id="UP000198984"/>
    </source>
</evidence>
<dbReference type="EMBL" id="FOBB01000002">
    <property type="protein sequence ID" value="SEL74691.1"/>
    <property type="molecule type" value="Genomic_DNA"/>
</dbReference>
<gene>
    <name evidence="3" type="ORF">SAMN04488505_1021004</name>
</gene>
<sequence>MRNYRTLGRSGLRVSPLCLGGMTFGTDWGWGADEKASEQIIHSFIDAGGNFIDTASVYTNGHSEKIIGDVIGSRSGLRTRMVIGTKFSGNIYPGDPNGGGTGAKAIMESCHQSLRRLQTDYIDLFSIHQWDWNTPLEETMRTLNMLVTSGKVRYIGVSYAPAWKIAQAQTMAVLKDWTPFVGLQIEYSLLQRTIEDELVPMAAGLGLGITPWSPLKGGLLSGKYNPSAQDQSAGTRLGDTGRVAALSDKELAILDELRKIAAAHHTTPAAIALAWVTGRPGVTSTIIGIRKQEQLKANMAALDVKLTAAALKALDDLSLPPATFVSSYGEGAKMFQHGGIHVNGHQPAVLPLTRNMAPGKY</sequence>
<dbReference type="RefSeq" id="WP_202909212.1">
    <property type="nucleotide sequence ID" value="NZ_FOBB01000002.1"/>
</dbReference>
<reference evidence="3 4" key="1">
    <citation type="submission" date="2016-10" db="EMBL/GenBank/DDBJ databases">
        <authorList>
            <person name="de Groot N.N."/>
        </authorList>
    </citation>
    <scope>NUCLEOTIDE SEQUENCE [LARGE SCALE GENOMIC DNA]</scope>
    <source>
        <strain evidence="3 4">DSM 21039</strain>
    </source>
</reference>
<dbReference type="PANTHER" id="PTHR43364:SF4">
    <property type="entry name" value="NAD(P)-LINKED OXIDOREDUCTASE SUPERFAMILY PROTEIN"/>
    <property type="match status" value="1"/>
</dbReference>
<evidence type="ECO:0000256" key="1">
    <source>
        <dbReference type="ARBA" id="ARBA00023002"/>
    </source>
</evidence>
<protein>
    <submittedName>
        <fullName evidence="3">Predicted oxidoreductase</fullName>
    </submittedName>
</protein>
<dbReference type="Proteomes" id="UP000198984">
    <property type="component" value="Unassembled WGS sequence"/>
</dbReference>
<dbReference type="CDD" id="cd19080">
    <property type="entry name" value="AKR_AKR9A_9B"/>
    <property type="match status" value="1"/>
</dbReference>
<dbReference type="PANTHER" id="PTHR43364">
    <property type="entry name" value="NADH-SPECIFIC METHYLGLYOXAL REDUCTASE-RELATED"/>
    <property type="match status" value="1"/>
</dbReference>
<evidence type="ECO:0000259" key="2">
    <source>
        <dbReference type="Pfam" id="PF00248"/>
    </source>
</evidence>
<keyword evidence="4" id="KW-1185">Reference proteome</keyword>
<accession>A0A1H7SQ05</accession>
<name>A0A1H7SQ05_9BACT</name>
<feature type="domain" description="NADP-dependent oxidoreductase" evidence="2">
    <location>
        <begin position="16"/>
        <end position="317"/>
    </location>
</feature>
<dbReference type="InterPro" id="IPR050523">
    <property type="entry name" value="AKR_Detox_Biosynth"/>
</dbReference>